<feature type="compositionally biased region" description="Low complexity" evidence="1">
    <location>
        <begin position="193"/>
        <end position="211"/>
    </location>
</feature>
<evidence type="ECO:0000313" key="3">
    <source>
        <dbReference type="Proteomes" id="UP000325902"/>
    </source>
</evidence>
<gene>
    <name evidence="2" type="ORF">DBV05_g1143</name>
</gene>
<feature type="region of interest" description="Disordered" evidence="1">
    <location>
        <begin position="1"/>
        <end position="124"/>
    </location>
</feature>
<feature type="compositionally biased region" description="Acidic residues" evidence="1">
    <location>
        <begin position="287"/>
        <end position="298"/>
    </location>
</feature>
<dbReference type="AlphaFoldDB" id="A0A5N5DQP3"/>
<dbReference type="InterPro" id="IPR018247">
    <property type="entry name" value="EF_Hand_1_Ca_BS"/>
</dbReference>
<feature type="compositionally biased region" description="Low complexity" evidence="1">
    <location>
        <begin position="508"/>
        <end position="519"/>
    </location>
</feature>
<feature type="compositionally biased region" description="Low complexity" evidence="1">
    <location>
        <begin position="8"/>
        <end position="33"/>
    </location>
</feature>
<sequence>MPPKRSTRAAAATTTTKSTTAQTRTTRADATTTHPVVGGASTTSTTTTTTTTKRAAAPSRKMKAPTSAGPQQLDGAADDNDDADNNTETSNGGGDNNSGEDSDTLGISTRPARLFRRADRVSTTTAEDYVMTGALAEGDGGAARKNNNRNVRTRGRMRGGVTKQRTAAKDPEQAKALEALRKRREEAMGGGDRAAAAAAAPAAGATAGAAADTEREEEDTERGRRQEVPGTASRVRRASSSHWNNTMPGSAVKAQGTPATERSVLALTKFKKRRRQGSLLRMMQQSDAEDTGGDDSMDDSAATLDYSLGDFEPDHEGTPLNLGRAGSMAAALPGSEPRTSSSRKRKLAERDEMMEISTVQVPRSSPPVMEDQLVADGEETSSEHLYSEVSEAQQMVVDTQPEPQEDEEATTNKAAIETAAPHRSTSPLSSIPAELEPEEAPAKRPRRAAARTTKSTGRTAWRASTVDPEDHAADPLSSSELESDTATETPVSKRTSRKKTNSRKPKVLSLSTATLQSLLPRRRKKLATRSAKTATVGTFEIPSSSEAEEEEVEVESDDEDELQRPPAATKGRGRKKVTARTSDSTVRSKKQPNATAAAAAAKDKPGKKRLSRTYGRRSSDKENQDADASMYVRSGGESDGDDDGVVETREMREKMKSKELEAAARKFKEIDEWEMEFESVDMGGASASSPWR</sequence>
<feature type="compositionally biased region" description="Acidic residues" evidence="1">
    <location>
        <begin position="76"/>
        <end position="85"/>
    </location>
</feature>
<feature type="region of interest" description="Disordered" evidence="1">
    <location>
        <begin position="136"/>
        <end position="644"/>
    </location>
</feature>
<protein>
    <submittedName>
        <fullName evidence="2">Uncharacterized protein</fullName>
    </submittedName>
</protein>
<dbReference type="Proteomes" id="UP000325902">
    <property type="component" value="Unassembled WGS sequence"/>
</dbReference>
<evidence type="ECO:0000256" key="1">
    <source>
        <dbReference type="SAM" id="MobiDB-lite"/>
    </source>
</evidence>
<dbReference type="PROSITE" id="PS00018">
    <property type="entry name" value="EF_HAND_1"/>
    <property type="match status" value="1"/>
</dbReference>
<dbReference type="EMBL" id="VCHE01000004">
    <property type="protein sequence ID" value="KAB2580103.1"/>
    <property type="molecule type" value="Genomic_DNA"/>
</dbReference>
<evidence type="ECO:0000313" key="2">
    <source>
        <dbReference type="EMBL" id="KAB2580103.1"/>
    </source>
</evidence>
<proteinExistence type="predicted"/>
<accession>A0A5N5DQP3</accession>
<comment type="caution">
    <text evidence="2">The sequence shown here is derived from an EMBL/GenBank/DDBJ whole genome shotgun (WGS) entry which is preliminary data.</text>
</comment>
<reference evidence="2 3" key="1">
    <citation type="journal article" date="2019" name="Sci. Rep.">
        <title>A multi-omics analysis of the grapevine pathogen Lasiodiplodia theobromae reveals that temperature affects the expression of virulence- and pathogenicity-related genes.</title>
        <authorList>
            <person name="Felix C."/>
            <person name="Meneses R."/>
            <person name="Goncalves M.F.M."/>
            <person name="Tilleman L."/>
            <person name="Duarte A.S."/>
            <person name="Jorrin-Novo J.V."/>
            <person name="Van de Peer Y."/>
            <person name="Deforce D."/>
            <person name="Van Nieuwerburgh F."/>
            <person name="Esteves A.C."/>
            <person name="Alves A."/>
        </authorList>
    </citation>
    <scope>NUCLEOTIDE SEQUENCE [LARGE SCALE GENOMIC DNA]</scope>
    <source>
        <strain evidence="2 3">LA-SOL3</strain>
    </source>
</reference>
<feature type="compositionally biased region" description="Basic residues" evidence="1">
    <location>
        <begin position="605"/>
        <end position="615"/>
    </location>
</feature>
<feature type="compositionally biased region" description="Basic and acidic residues" evidence="1">
    <location>
        <begin position="167"/>
        <end position="187"/>
    </location>
</feature>
<feature type="compositionally biased region" description="Low complexity" evidence="1">
    <location>
        <begin position="41"/>
        <end position="52"/>
    </location>
</feature>
<feature type="compositionally biased region" description="Polar residues" evidence="1">
    <location>
        <begin position="476"/>
        <end position="490"/>
    </location>
</feature>
<feature type="compositionally biased region" description="Basic residues" evidence="1">
    <location>
        <begin position="494"/>
        <end position="506"/>
    </location>
</feature>
<feature type="compositionally biased region" description="Acidic residues" evidence="1">
    <location>
        <begin position="546"/>
        <end position="561"/>
    </location>
</feature>
<organism evidence="2 3">
    <name type="scientific">Lasiodiplodia theobromae</name>
    <dbReference type="NCBI Taxonomy" id="45133"/>
    <lineage>
        <taxon>Eukaryota</taxon>
        <taxon>Fungi</taxon>
        <taxon>Dikarya</taxon>
        <taxon>Ascomycota</taxon>
        <taxon>Pezizomycotina</taxon>
        <taxon>Dothideomycetes</taxon>
        <taxon>Dothideomycetes incertae sedis</taxon>
        <taxon>Botryosphaeriales</taxon>
        <taxon>Botryosphaeriaceae</taxon>
        <taxon>Lasiodiplodia</taxon>
    </lineage>
</organism>
<dbReference type="OrthoDB" id="5423493at2759"/>
<name>A0A5N5DQP3_9PEZI</name>
<keyword evidence="3" id="KW-1185">Reference proteome</keyword>